<dbReference type="Proteomes" id="UP000217790">
    <property type="component" value="Unassembled WGS sequence"/>
</dbReference>
<reference evidence="2" key="1">
    <citation type="journal article" date="2017" name="Nat. Ecol. Evol.">
        <title>Genome expansion and lineage-specific genetic innovations in the forest pathogenic fungi Armillaria.</title>
        <authorList>
            <person name="Sipos G."/>
            <person name="Prasanna A.N."/>
            <person name="Walter M.C."/>
            <person name="O'Connor E."/>
            <person name="Balint B."/>
            <person name="Krizsan K."/>
            <person name="Kiss B."/>
            <person name="Hess J."/>
            <person name="Varga T."/>
            <person name="Slot J."/>
            <person name="Riley R."/>
            <person name="Boka B."/>
            <person name="Rigling D."/>
            <person name="Barry K."/>
            <person name="Lee J."/>
            <person name="Mihaltcheva S."/>
            <person name="LaButti K."/>
            <person name="Lipzen A."/>
            <person name="Waldron R."/>
            <person name="Moloney N.M."/>
            <person name="Sperisen C."/>
            <person name="Kredics L."/>
            <person name="Vagvoelgyi C."/>
            <person name="Patrignani A."/>
            <person name="Fitzpatrick D."/>
            <person name="Nagy I."/>
            <person name="Doyle S."/>
            <person name="Anderson J.B."/>
            <person name="Grigoriev I.V."/>
            <person name="Gueldener U."/>
            <person name="Muensterkoetter M."/>
            <person name="Nagy L.G."/>
        </authorList>
    </citation>
    <scope>NUCLEOTIDE SEQUENCE [LARGE SCALE GENOMIC DNA]</scope>
    <source>
        <strain evidence="2">Ar21-2</strain>
    </source>
</reference>
<evidence type="ECO:0000313" key="2">
    <source>
        <dbReference type="Proteomes" id="UP000217790"/>
    </source>
</evidence>
<proteinExistence type="predicted"/>
<dbReference type="AlphaFoldDB" id="A0A2H3CUU2"/>
<dbReference type="InParanoid" id="A0A2H3CUU2"/>
<keyword evidence="2" id="KW-1185">Reference proteome</keyword>
<dbReference type="EMBL" id="KZ293711">
    <property type="protein sequence ID" value="PBK82952.1"/>
    <property type="molecule type" value="Genomic_DNA"/>
</dbReference>
<gene>
    <name evidence="1" type="ORF">ARMGADRAFT_1001291</name>
</gene>
<accession>A0A2H3CUU2</accession>
<organism evidence="1 2">
    <name type="scientific">Armillaria gallica</name>
    <name type="common">Bulbous honey fungus</name>
    <name type="synonym">Armillaria bulbosa</name>
    <dbReference type="NCBI Taxonomy" id="47427"/>
    <lineage>
        <taxon>Eukaryota</taxon>
        <taxon>Fungi</taxon>
        <taxon>Dikarya</taxon>
        <taxon>Basidiomycota</taxon>
        <taxon>Agaricomycotina</taxon>
        <taxon>Agaricomycetes</taxon>
        <taxon>Agaricomycetidae</taxon>
        <taxon>Agaricales</taxon>
        <taxon>Marasmiineae</taxon>
        <taxon>Physalacriaceae</taxon>
        <taxon>Armillaria</taxon>
    </lineage>
</organism>
<dbReference type="OMA" id="TATHQYP"/>
<protein>
    <recommendedName>
        <fullName evidence="3">Heterokaryon incompatibility domain-containing protein</fullName>
    </recommendedName>
</protein>
<dbReference type="OrthoDB" id="10322016at2759"/>
<evidence type="ECO:0000313" key="1">
    <source>
        <dbReference type="EMBL" id="PBK82952.1"/>
    </source>
</evidence>
<name>A0A2H3CUU2_ARMGA</name>
<evidence type="ECO:0008006" key="3">
    <source>
        <dbReference type="Google" id="ProtNLM"/>
    </source>
</evidence>
<sequence>MTIMDKVEVDYAKLPEVTISARTEIDRAEEEIIVPLQRTYTGRKPVISASLADTPCATFDAPRLLDRLNSLLGTSYTMNTPSLPSLLEDCITKKYDFGTTYSRLRAVWHTEDWNTVRDELRRCEADDQEIVNAYMHPRRVWDLYGNRVVPIWTTGELYPHGISHAWGDENDRVDVWTPINGCEWPVPIPKDANLDLIRIEMLNRGLEYVWLDVLCLRQKGGLREDLRAKEWKLDVPTIGWVYYRNKVYCYLSGLGRPLRVTEDYFDSNRCWFHRAWTLQEVGHDGYEICGVTPDGPLDAKPGKDGNYDTEVLTTFHQKLWDLRRLGYQTFDVLEEMRLRVSTNPVDKIAGMAILLMSSRIPAYYESQSLEDAWTAFMNTTGSQMRGDLFFKYPEPGNAGAKWRPSWNQVLEKSLSEYDTRGGSYTGVLKLTAADVDRCRGFCIESGFVRGLAVLGSPGTHQYGELLVEDVHRIQHAFNITATHQYPIPEDTYTLIGPEEHSYTYRHTERQRWVQWVVGRRLPGRSFEKLSVLTMAGDVSRRMLDVMGGEERVNILV</sequence>